<evidence type="ECO:0000313" key="4">
    <source>
        <dbReference type="EMBL" id="PIP16131.1"/>
    </source>
</evidence>
<feature type="domain" description="Helicase C-terminal" evidence="3">
    <location>
        <begin position="50"/>
        <end position="216"/>
    </location>
</feature>
<evidence type="ECO:0000313" key="5">
    <source>
        <dbReference type="Proteomes" id="UP000230392"/>
    </source>
</evidence>
<comment type="caution">
    <text evidence="4">The sequence shown here is derived from an EMBL/GenBank/DDBJ whole genome shotgun (WGS) entry which is preliminary data.</text>
</comment>
<evidence type="ECO:0000259" key="3">
    <source>
        <dbReference type="PROSITE" id="PS51194"/>
    </source>
</evidence>
<evidence type="ECO:0000256" key="2">
    <source>
        <dbReference type="ARBA" id="ARBA00022806"/>
    </source>
</evidence>
<keyword evidence="2" id="KW-0347">Helicase</keyword>
<feature type="non-terminal residue" evidence="4">
    <location>
        <position position="1"/>
    </location>
</feature>
<evidence type="ECO:0000256" key="1">
    <source>
        <dbReference type="ARBA" id="ARBA00022801"/>
    </source>
</evidence>
<feature type="non-terminal residue" evidence="4">
    <location>
        <position position="223"/>
    </location>
</feature>
<dbReference type="Pfam" id="PF00271">
    <property type="entry name" value="Helicase_C"/>
    <property type="match status" value="1"/>
</dbReference>
<dbReference type="SMART" id="SM00490">
    <property type="entry name" value="HELICc"/>
    <property type="match status" value="1"/>
</dbReference>
<sequence>VTHKERLRARWPEIDILTLSATPIPRTMQLSLSGIRDLSVIETPPAGRQAILTFLSPYREDLIMKSCQRELERSGQIFFIHNRIENIDHIADRLRNLIPEAEIATAHGQMEEKDLAGVMDRFLDQKIDILVSTSIVESGLDIPTANTIIINNSQNFGLADLYQLRGRVGRYKSQAYCYLLYNPAEVLTEEARKRLTAIEEFSRLGSGLRLALADLEIRGAGNI</sequence>
<proteinExistence type="predicted"/>
<name>A0A2G9YC66_9BACT</name>
<gene>
    <name evidence="4" type="ORF">COX46_04170</name>
</gene>
<reference evidence="4 5" key="1">
    <citation type="submission" date="2017-09" db="EMBL/GenBank/DDBJ databases">
        <title>Depth-based differentiation of microbial function through sediment-hosted aquifers and enrichment of novel symbionts in the deep terrestrial subsurface.</title>
        <authorList>
            <person name="Probst A.J."/>
            <person name="Ladd B."/>
            <person name="Jarett J.K."/>
            <person name="Geller-Mcgrath D.E."/>
            <person name="Sieber C.M."/>
            <person name="Emerson J.B."/>
            <person name="Anantharaman K."/>
            <person name="Thomas B.C."/>
            <person name="Malmstrom R."/>
            <person name="Stieglmeier M."/>
            <person name="Klingl A."/>
            <person name="Woyke T."/>
            <person name="Ryan C.M."/>
            <person name="Banfield J.F."/>
        </authorList>
    </citation>
    <scope>NUCLEOTIDE SEQUENCE [LARGE SCALE GENOMIC DNA]</scope>
    <source>
        <strain evidence="4">CG23_combo_of_CG06-09_8_20_14_all_48_7</strain>
    </source>
</reference>
<dbReference type="InterPro" id="IPR047112">
    <property type="entry name" value="RecG/Mfd"/>
</dbReference>
<accession>A0A2G9YC66</accession>
<dbReference type="PROSITE" id="PS51194">
    <property type="entry name" value="HELICASE_CTER"/>
    <property type="match status" value="1"/>
</dbReference>
<dbReference type="InterPro" id="IPR027417">
    <property type="entry name" value="P-loop_NTPase"/>
</dbReference>
<dbReference type="PANTHER" id="PTHR47964:SF1">
    <property type="entry name" value="ATP-DEPENDENT DNA HELICASE HOMOLOG RECG, CHLOROPLASTIC"/>
    <property type="match status" value="1"/>
</dbReference>
<dbReference type="SUPFAM" id="SSF52540">
    <property type="entry name" value="P-loop containing nucleoside triphosphate hydrolases"/>
    <property type="match status" value="2"/>
</dbReference>
<dbReference type="Proteomes" id="UP000230392">
    <property type="component" value="Unassembled WGS sequence"/>
</dbReference>
<dbReference type="GO" id="GO:0003678">
    <property type="term" value="F:DNA helicase activity"/>
    <property type="evidence" value="ECO:0007669"/>
    <property type="project" value="TreeGrafter"/>
</dbReference>
<dbReference type="EMBL" id="PCRF01000207">
    <property type="protein sequence ID" value="PIP16131.1"/>
    <property type="molecule type" value="Genomic_DNA"/>
</dbReference>
<keyword evidence="2" id="KW-0067">ATP-binding</keyword>
<dbReference type="AlphaFoldDB" id="A0A2G9YC66"/>
<dbReference type="GO" id="GO:0016787">
    <property type="term" value="F:hydrolase activity"/>
    <property type="evidence" value="ECO:0007669"/>
    <property type="project" value="UniProtKB-KW"/>
</dbReference>
<dbReference type="PANTHER" id="PTHR47964">
    <property type="entry name" value="ATP-DEPENDENT DNA HELICASE HOMOLOG RECG, CHLOROPLASTIC"/>
    <property type="match status" value="1"/>
</dbReference>
<protein>
    <submittedName>
        <fullName evidence="4">Transcription-repair coupling factor</fullName>
    </submittedName>
</protein>
<dbReference type="GO" id="GO:0006281">
    <property type="term" value="P:DNA repair"/>
    <property type="evidence" value="ECO:0007669"/>
    <property type="project" value="InterPro"/>
</dbReference>
<dbReference type="Gene3D" id="3.40.50.300">
    <property type="entry name" value="P-loop containing nucleotide triphosphate hydrolases"/>
    <property type="match status" value="2"/>
</dbReference>
<dbReference type="InterPro" id="IPR001650">
    <property type="entry name" value="Helicase_C-like"/>
</dbReference>
<organism evidence="4 5">
    <name type="scientific">bacterium (Candidatus Ratteibacteria) CG23_combo_of_CG06-09_8_20_14_all_48_7</name>
    <dbReference type="NCBI Taxonomy" id="2014292"/>
    <lineage>
        <taxon>Bacteria</taxon>
        <taxon>Candidatus Ratteibacteria</taxon>
    </lineage>
</organism>
<keyword evidence="2" id="KW-0547">Nucleotide-binding</keyword>
<keyword evidence="1" id="KW-0378">Hydrolase</keyword>